<dbReference type="Proteomes" id="UP000247903">
    <property type="component" value="Unassembled WGS sequence"/>
</dbReference>
<evidence type="ECO:0000313" key="2">
    <source>
        <dbReference type="Proteomes" id="UP000247903"/>
    </source>
</evidence>
<dbReference type="AlphaFoldDB" id="A0A2V4C7K7"/>
<evidence type="ECO:0008006" key="3">
    <source>
        <dbReference type="Google" id="ProtNLM"/>
    </source>
</evidence>
<protein>
    <recommendedName>
        <fullName evidence="3">DUF3592 domain-containing protein</fullName>
    </recommendedName>
</protein>
<sequence length="126" mass="14874">MKLKKSSKKMKKLINPSSILVTLLIVVILFFSVKKSYKEYLDKNKIKSNPKITFGYITDYYEIGLANYYLDYQYSVDGNLYKKEVSSDVIYKKCEYDNWCINKKIYVRYFVDDPSISEPILDSIVN</sequence>
<organism evidence="1 2">
    <name type="scientific">Flavobacterium cheongpyeongense</name>
    <dbReference type="NCBI Taxonomy" id="2212651"/>
    <lineage>
        <taxon>Bacteria</taxon>
        <taxon>Pseudomonadati</taxon>
        <taxon>Bacteroidota</taxon>
        <taxon>Flavobacteriia</taxon>
        <taxon>Flavobacteriales</taxon>
        <taxon>Flavobacteriaceae</taxon>
        <taxon>Flavobacterium</taxon>
    </lineage>
</organism>
<keyword evidence="2" id="KW-1185">Reference proteome</keyword>
<evidence type="ECO:0000313" key="1">
    <source>
        <dbReference type="EMBL" id="PXY42184.1"/>
    </source>
</evidence>
<gene>
    <name evidence="1" type="ORF">DMB65_02820</name>
</gene>
<name>A0A2V4C7K7_9FLAO</name>
<proteinExistence type="predicted"/>
<comment type="caution">
    <text evidence="1">The sequence shown here is derived from an EMBL/GenBank/DDBJ whole genome shotgun (WGS) entry which is preliminary data.</text>
</comment>
<reference evidence="1 2" key="1">
    <citation type="submission" date="2018-05" db="EMBL/GenBank/DDBJ databases">
        <title>Flavobacterium sp. strain IMCC34759, incomplete genome.</title>
        <authorList>
            <person name="Joung Y."/>
            <person name="Cho J."/>
        </authorList>
    </citation>
    <scope>NUCLEOTIDE SEQUENCE [LARGE SCALE GENOMIC DNA]</scope>
    <source>
        <strain evidence="1 2">IMCC34759</strain>
    </source>
</reference>
<dbReference type="EMBL" id="QJHK01000002">
    <property type="protein sequence ID" value="PXY42184.1"/>
    <property type="molecule type" value="Genomic_DNA"/>
</dbReference>
<accession>A0A2V4C7K7</accession>